<sequence>MVANPGHNDSTRSRVDEQPKVGDVSHNDESCSDGNVGEPSDEAGCMQAAAETAIGVQEVSGQPAYISRPCPCAFDYFIRAVLSALILEMKDSYAVKPMKELVLYLEPRESRKGGGTDISTCIYLAYDVSYIDWLSSEPVPTVRHGRCGEGTLLNSLYRFCVTTHPAASLTSMMSSKSDASVPEGQSRSRSSEKYSSPTYFFGFVVASCGDGTVLRLLSS</sequence>
<gene>
    <name evidence="2" type="ORF">PHACADRAFT_30137</name>
</gene>
<organism evidence="2 3">
    <name type="scientific">Phanerochaete carnosa (strain HHB-10118-sp)</name>
    <name type="common">White-rot fungus</name>
    <name type="synonym">Peniophora carnosa</name>
    <dbReference type="NCBI Taxonomy" id="650164"/>
    <lineage>
        <taxon>Eukaryota</taxon>
        <taxon>Fungi</taxon>
        <taxon>Dikarya</taxon>
        <taxon>Basidiomycota</taxon>
        <taxon>Agaricomycotina</taxon>
        <taxon>Agaricomycetes</taxon>
        <taxon>Polyporales</taxon>
        <taxon>Phanerochaetaceae</taxon>
        <taxon>Phanerochaete</taxon>
    </lineage>
</organism>
<dbReference type="Proteomes" id="UP000008370">
    <property type="component" value="Unassembled WGS sequence"/>
</dbReference>
<feature type="region of interest" description="Disordered" evidence="1">
    <location>
        <begin position="174"/>
        <end position="194"/>
    </location>
</feature>
<dbReference type="RefSeq" id="XP_007397608.1">
    <property type="nucleotide sequence ID" value="XM_007397546.1"/>
</dbReference>
<evidence type="ECO:0000256" key="1">
    <source>
        <dbReference type="SAM" id="MobiDB-lite"/>
    </source>
</evidence>
<dbReference type="AlphaFoldDB" id="K5VNJ8"/>
<dbReference type="InParanoid" id="K5VNJ8"/>
<feature type="compositionally biased region" description="Basic and acidic residues" evidence="1">
    <location>
        <begin position="9"/>
        <end position="29"/>
    </location>
</feature>
<dbReference type="KEGG" id="pco:PHACADRAFT_30137"/>
<accession>K5VNJ8</accession>
<dbReference type="EMBL" id="JH930474">
    <property type="protein sequence ID" value="EKM53043.1"/>
    <property type="molecule type" value="Genomic_DNA"/>
</dbReference>
<feature type="region of interest" description="Disordered" evidence="1">
    <location>
        <begin position="1"/>
        <end position="42"/>
    </location>
</feature>
<name>K5VNJ8_PHACS</name>
<proteinExistence type="predicted"/>
<evidence type="ECO:0000313" key="3">
    <source>
        <dbReference type="Proteomes" id="UP000008370"/>
    </source>
</evidence>
<dbReference type="HOGENOM" id="CLU_1261926_0_0_1"/>
<evidence type="ECO:0000313" key="2">
    <source>
        <dbReference type="EMBL" id="EKM53043.1"/>
    </source>
</evidence>
<reference evidence="2 3" key="1">
    <citation type="journal article" date="2012" name="BMC Genomics">
        <title>Comparative genomics of the white-rot fungi, Phanerochaete carnosa and P. chrysosporium, to elucidate the genetic basis of the distinct wood types they colonize.</title>
        <authorList>
            <person name="Suzuki H."/>
            <person name="MacDonald J."/>
            <person name="Syed K."/>
            <person name="Salamov A."/>
            <person name="Hori C."/>
            <person name="Aerts A."/>
            <person name="Henrissat B."/>
            <person name="Wiebenga A."/>
            <person name="vanKuyk P.A."/>
            <person name="Barry K."/>
            <person name="Lindquist E."/>
            <person name="LaButti K."/>
            <person name="Lapidus A."/>
            <person name="Lucas S."/>
            <person name="Coutinho P."/>
            <person name="Gong Y."/>
            <person name="Samejima M."/>
            <person name="Mahadevan R."/>
            <person name="Abou-Zaid M."/>
            <person name="de Vries R.P."/>
            <person name="Igarashi K."/>
            <person name="Yadav J.S."/>
            <person name="Grigoriev I.V."/>
            <person name="Master E.R."/>
        </authorList>
    </citation>
    <scope>NUCLEOTIDE SEQUENCE [LARGE SCALE GENOMIC DNA]</scope>
    <source>
        <strain evidence="2 3">HHB-10118-sp</strain>
    </source>
</reference>
<dbReference type="GeneID" id="18919621"/>
<keyword evidence="3" id="KW-1185">Reference proteome</keyword>
<protein>
    <submittedName>
        <fullName evidence="2">Uncharacterized protein</fullName>
    </submittedName>
</protein>